<evidence type="ECO:0000313" key="1">
    <source>
        <dbReference type="EMBL" id="KAI3753845.1"/>
    </source>
</evidence>
<reference evidence="1 2" key="2">
    <citation type="journal article" date="2022" name="Mol. Ecol. Resour.">
        <title>The genomes of chicory, endive, great burdock and yacon provide insights into Asteraceae paleo-polyploidization history and plant inulin production.</title>
        <authorList>
            <person name="Fan W."/>
            <person name="Wang S."/>
            <person name="Wang H."/>
            <person name="Wang A."/>
            <person name="Jiang F."/>
            <person name="Liu H."/>
            <person name="Zhao H."/>
            <person name="Xu D."/>
            <person name="Zhang Y."/>
        </authorList>
    </citation>
    <scope>NUCLEOTIDE SEQUENCE [LARGE SCALE GENOMIC DNA]</scope>
    <source>
        <strain evidence="2">cv. Punajuju</strain>
        <tissue evidence="1">Leaves</tissue>
    </source>
</reference>
<name>A0ACB9E5B1_CICIN</name>
<proteinExistence type="predicted"/>
<gene>
    <name evidence="1" type="ORF">L2E82_25909</name>
</gene>
<evidence type="ECO:0000313" key="2">
    <source>
        <dbReference type="Proteomes" id="UP001055811"/>
    </source>
</evidence>
<organism evidence="1 2">
    <name type="scientific">Cichorium intybus</name>
    <name type="common">Chicory</name>
    <dbReference type="NCBI Taxonomy" id="13427"/>
    <lineage>
        <taxon>Eukaryota</taxon>
        <taxon>Viridiplantae</taxon>
        <taxon>Streptophyta</taxon>
        <taxon>Embryophyta</taxon>
        <taxon>Tracheophyta</taxon>
        <taxon>Spermatophyta</taxon>
        <taxon>Magnoliopsida</taxon>
        <taxon>eudicotyledons</taxon>
        <taxon>Gunneridae</taxon>
        <taxon>Pentapetalae</taxon>
        <taxon>asterids</taxon>
        <taxon>campanulids</taxon>
        <taxon>Asterales</taxon>
        <taxon>Asteraceae</taxon>
        <taxon>Cichorioideae</taxon>
        <taxon>Cichorieae</taxon>
        <taxon>Cichoriinae</taxon>
        <taxon>Cichorium</taxon>
    </lineage>
</organism>
<comment type="caution">
    <text evidence="1">The sequence shown here is derived from an EMBL/GenBank/DDBJ whole genome shotgun (WGS) entry which is preliminary data.</text>
</comment>
<keyword evidence="2" id="KW-1185">Reference proteome</keyword>
<dbReference type="EMBL" id="CM042012">
    <property type="protein sequence ID" value="KAI3753845.1"/>
    <property type="molecule type" value="Genomic_DNA"/>
</dbReference>
<reference evidence="2" key="1">
    <citation type="journal article" date="2022" name="Mol. Ecol. Resour.">
        <title>The genomes of chicory, endive, great burdock and yacon provide insights into Asteraceae palaeo-polyploidization history and plant inulin production.</title>
        <authorList>
            <person name="Fan W."/>
            <person name="Wang S."/>
            <person name="Wang H."/>
            <person name="Wang A."/>
            <person name="Jiang F."/>
            <person name="Liu H."/>
            <person name="Zhao H."/>
            <person name="Xu D."/>
            <person name="Zhang Y."/>
        </authorList>
    </citation>
    <scope>NUCLEOTIDE SEQUENCE [LARGE SCALE GENOMIC DNA]</scope>
    <source>
        <strain evidence="2">cv. Punajuju</strain>
    </source>
</reference>
<sequence length="180" mass="19503">MSTTLNGHTKAVYALYWSKTDQNAIISYERIAWLKITGIPLNAWGGENFGKIAEKIQESLDNGGLYVESVGPCICDDSQESEDEEMIDEYDDGHGEDAKLTRSRHGGEAPVDTLTKVTEKSNSNVCFGDYVDSTNGMTGIEGTHLGLGKTGETFTVGKNLFLMHNEHGHGTSEQSLGPIG</sequence>
<protein>
    <submittedName>
        <fullName evidence="1">Uncharacterized protein</fullName>
    </submittedName>
</protein>
<dbReference type="Proteomes" id="UP001055811">
    <property type="component" value="Linkage Group LG04"/>
</dbReference>
<accession>A0ACB9E5B1</accession>